<reference evidence="2" key="1">
    <citation type="submission" date="2020-07" db="EMBL/GenBank/DDBJ databases">
        <title>Multicomponent nature underlies the extraordinary mechanical properties of spider dragline silk.</title>
        <authorList>
            <person name="Kono N."/>
            <person name="Nakamura H."/>
            <person name="Mori M."/>
            <person name="Yoshida Y."/>
            <person name="Ohtoshi R."/>
            <person name="Malay A.D."/>
            <person name="Moran D.A.P."/>
            <person name="Tomita M."/>
            <person name="Numata K."/>
            <person name="Arakawa K."/>
        </authorList>
    </citation>
    <scope>NUCLEOTIDE SEQUENCE</scope>
</reference>
<keyword evidence="1" id="KW-0732">Signal</keyword>
<protein>
    <submittedName>
        <fullName evidence="2">Uncharacterized protein</fullName>
    </submittedName>
</protein>
<keyword evidence="3" id="KW-1185">Reference proteome</keyword>
<organism evidence="2 3">
    <name type="scientific">Trichonephila clavata</name>
    <name type="common">Joro spider</name>
    <name type="synonym">Nephila clavata</name>
    <dbReference type="NCBI Taxonomy" id="2740835"/>
    <lineage>
        <taxon>Eukaryota</taxon>
        <taxon>Metazoa</taxon>
        <taxon>Ecdysozoa</taxon>
        <taxon>Arthropoda</taxon>
        <taxon>Chelicerata</taxon>
        <taxon>Arachnida</taxon>
        <taxon>Araneae</taxon>
        <taxon>Araneomorphae</taxon>
        <taxon>Entelegynae</taxon>
        <taxon>Araneoidea</taxon>
        <taxon>Nephilidae</taxon>
        <taxon>Trichonephila</taxon>
    </lineage>
</organism>
<evidence type="ECO:0000313" key="3">
    <source>
        <dbReference type="Proteomes" id="UP000887116"/>
    </source>
</evidence>
<evidence type="ECO:0000256" key="1">
    <source>
        <dbReference type="SAM" id="SignalP"/>
    </source>
</evidence>
<feature type="chain" id="PRO_5036446658" evidence="1">
    <location>
        <begin position="19"/>
        <end position="164"/>
    </location>
</feature>
<sequence>MVLYRMTLFLIALPTVLRTRYQGLPRVRSLTFADISRNIEQLVGQLILRVSAEKEKRTEEVEKQYKYVLGLALLLIFSLHIIFNFTCDEVLWQTRTEWNEVESDGFFTTGMTTQQTAPWENWHLERGFKLLRTFGLVRWGLGGSGHVEGTGKKLSFASQAAGAA</sequence>
<accession>A0A8X6GYL6</accession>
<dbReference type="Proteomes" id="UP000887116">
    <property type="component" value="Unassembled WGS sequence"/>
</dbReference>
<evidence type="ECO:0000313" key="2">
    <source>
        <dbReference type="EMBL" id="GFR13951.1"/>
    </source>
</evidence>
<comment type="caution">
    <text evidence="2">The sequence shown here is derived from an EMBL/GenBank/DDBJ whole genome shotgun (WGS) entry which is preliminary data.</text>
</comment>
<feature type="signal peptide" evidence="1">
    <location>
        <begin position="1"/>
        <end position="18"/>
    </location>
</feature>
<dbReference type="AlphaFoldDB" id="A0A8X6GYL6"/>
<name>A0A8X6GYL6_TRICU</name>
<dbReference type="EMBL" id="BMAO01017192">
    <property type="protein sequence ID" value="GFR13951.1"/>
    <property type="molecule type" value="Genomic_DNA"/>
</dbReference>
<gene>
    <name evidence="2" type="ORF">TNCT_726641</name>
</gene>
<proteinExistence type="predicted"/>